<dbReference type="Proteomes" id="UP001565220">
    <property type="component" value="Unassembled WGS sequence"/>
</dbReference>
<dbReference type="EMBL" id="JBGFFE010000022">
    <property type="protein sequence ID" value="MEY8764480.1"/>
    <property type="molecule type" value="Genomic_DNA"/>
</dbReference>
<evidence type="ECO:0000313" key="6">
    <source>
        <dbReference type="Proteomes" id="UP001565220"/>
    </source>
</evidence>
<protein>
    <submittedName>
        <fullName evidence="5">HAD family hydrolase</fullName>
        <ecNumber evidence="5">3.1.3.-</ecNumber>
    </submittedName>
</protein>
<dbReference type="SFLD" id="SFLDG01129">
    <property type="entry name" value="C1.5:_HAD__Beta-PGM__Phosphata"/>
    <property type="match status" value="1"/>
</dbReference>
<dbReference type="InterPro" id="IPR036412">
    <property type="entry name" value="HAD-like_sf"/>
</dbReference>
<keyword evidence="6" id="KW-1185">Reference proteome</keyword>
<name>A0ABV4E027_9CLOT</name>
<dbReference type="SUPFAM" id="SSF56784">
    <property type="entry name" value="HAD-like"/>
    <property type="match status" value="1"/>
</dbReference>
<keyword evidence="2" id="KW-0479">Metal-binding</keyword>
<organism evidence="5 6">
    <name type="scientific">Clostridium lapidicellarium</name>
    <dbReference type="NCBI Taxonomy" id="3240931"/>
    <lineage>
        <taxon>Bacteria</taxon>
        <taxon>Bacillati</taxon>
        <taxon>Bacillota</taxon>
        <taxon>Clostridia</taxon>
        <taxon>Eubacteriales</taxon>
        <taxon>Clostridiaceae</taxon>
        <taxon>Clostridium</taxon>
    </lineage>
</organism>
<accession>A0ABV4E027</accession>
<dbReference type="EC" id="3.1.3.-" evidence="5"/>
<dbReference type="RefSeq" id="WP_294183341.1">
    <property type="nucleotide sequence ID" value="NZ_JBGFFE010000022.1"/>
</dbReference>
<dbReference type="PANTHER" id="PTHR46470">
    <property type="entry name" value="N-ACYLNEURAMINATE-9-PHOSPHATASE"/>
    <property type="match status" value="1"/>
</dbReference>
<dbReference type="GO" id="GO:0016787">
    <property type="term" value="F:hydrolase activity"/>
    <property type="evidence" value="ECO:0007669"/>
    <property type="project" value="UniProtKB-KW"/>
</dbReference>
<dbReference type="SFLD" id="SFLDS00003">
    <property type="entry name" value="Haloacid_Dehalogenase"/>
    <property type="match status" value="1"/>
</dbReference>
<keyword evidence="3 5" id="KW-0378">Hydrolase</keyword>
<evidence type="ECO:0000256" key="2">
    <source>
        <dbReference type="ARBA" id="ARBA00022723"/>
    </source>
</evidence>
<evidence type="ECO:0000256" key="3">
    <source>
        <dbReference type="ARBA" id="ARBA00022801"/>
    </source>
</evidence>
<dbReference type="PANTHER" id="PTHR46470:SF2">
    <property type="entry name" value="GLYCERALDEHYDE 3-PHOSPHATE PHOSPHATASE"/>
    <property type="match status" value="1"/>
</dbReference>
<gene>
    <name evidence="5" type="ORF">AB8S09_12645</name>
</gene>
<evidence type="ECO:0000313" key="5">
    <source>
        <dbReference type="EMBL" id="MEY8764480.1"/>
    </source>
</evidence>
<evidence type="ECO:0000256" key="1">
    <source>
        <dbReference type="ARBA" id="ARBA00001946"/>
    </source>
</evidence>
<dbReference type="Gene3D" id="1.10.150.240">
    <property type="entry name" value="Putative phosphatase, domain 2"/>
    <property type="match status" value="1"/>
</dbReference>
<dbReference type="InterPro" id="IPR006439">
    <property type="entry name" value="HAD-SF_hydro_IA"/>
</dbReference>
<keyword evidence="4" id="KW-0460">Magnesium</keyword>
<dbReference type="Gene3D" id="3.40.50.1000">
    <property type="entry name" value="HAD superfamily/HAD-like"/>
    <property type="match status" value="1"/>
</dbReference>
<sequence>MFDMKGYEYMNNYKCIMFDCMETIIDMTELPKKSDYALWAFEGSKCRKYFRDFNEFYTCYRKADKNILSGIPRYREYDFEDIYVDIMKKRHFDEEKSRELVQDLFGNLWRNYKGRCYVNEEVKEVISYLNKKYILGVVSNFKVKKGIEELLRYTDLRKYFSFVVNSSEEGWRKPHPNIYLLALKMSGVSCRDALFVGDDFTNDYLGPRKMGMDSILLEKGRNNIENCKKIRKFAELEEML</sequence>
<reference evidence="5 6" key="1">
    <citation type="submission" date="2024-08" db="EMBL/GenBank/DDBJ databases">
        <title>Clostridium lapicellarii sp. nov., and Clostridium renhuaiense sp. nov., two species isolated from the mud in a fermentation cellar used for producing sauce-flavour Chinese liquors.</title>
        <authorList>
            <person name="Yang F."/>
            <person name="Wang H."/>
            <person name="Chen L.Q."/>
            <person name="Zhou N."/>
            <person name="Lu J.J."/>
            <person name="Pu X.X."/>
            <person name="Wan B."/>
            <person name="Wang L."/>
            <person name="Liu S.J."/>
        </authorList>
    </citation>
    <scope>NUCLEOTIDE SEQUENCE [LARGE SCALE GENOMIC DNA]</scope>
    <source>
        <strain evidence="5 6">MT-113</strain>
    </source>
</reference>
<dbReference type="InterPro" id="IPR023198">
    <property type="entry name" value="PGP-like_dom2"/>
</dbReference>
<evidence type="ECO:0000256" key="4">
    <source>
        <dbReference type="ARBA" id="ARBA00022842"/>
    </source>
</evidence>
<comment type="cofactor">
    <cofactor evidence="1">
        <name>Mg(2+)</name>
        <dbReference type="ChEBI" id="CHEBI:18420"/>
    </cofactor>
</comment>
<comment type="caution">
    <text evidence="5">The sequence shown here is derived from an EMBL/GenBank/DDBJ whole genome shotgun (WGS) entry which is preliminary data.</text>
</comment>
<dbReference type="NCBIfam" id="TIGR01549">
    <property type="entry name" value="HAD-SF-IA-v1"/>
    <property type="match status" value="1"/>
</dbReference>
<dbReference type="InterPro" id="IPR023214">
    <property type="entry name" value="HAD_sf"/>
</dbReference>
<dbReference type="Pfam" id="PF00702">
    <property type="entry name" value="Hydrolase"/>
    <property type="match status" value="1"/>
</dbReference>
<proteinExistence type="predicted"/>
<dbReference type="InterPro" id="IPR051400">
    <property type="entry name" value="HAD-like_hydrolase"/>
</dbReference>